<keyword evidence="1" id="KW-0472">Membrane</keyword>
<accession>A0A212J5N5</accession>
<organism evidence="2">
    <name type="scientific">uncultured Dysgonomonas sp</name>
    <dbReference type="NCBI Taxonomy" id="206096"/>
    <lineage>
        <taxon>Bacteria</taxon>
        <taxon>Pseudomonadati</taxon>
        <taxon>Bacteroidota</taxon>
        <taxon>Bacteroidia</taxon>
        <taxon>Bacteroidales</taxon>
        <taxon>Dysgonomonadaceae</taxon>
        <taxon>Dysgonomonas</taxon>
        <taxon>environmental samples</taxon>
    </lineage>
</organism>
<evidence type="ECO:0000313" key="2">
    <source>
        <dbReference type="EMBL" id="SBV94753.1"/>
    </source>
</evidence>
<name>A0A212J5N5_9BACT</name>
<feature type="transmembrane region" description="Helical" evidence="1">
    <location>
        <begin position="52"/>
        <end position="73"/>
    </location>
</feature>
<reference evidence="2" key="1">
    <citation type="submission" date="2016-04" db="EMBL/GenBank/DDBJ databases">
        <authorList>
            <person name="Evans L.H."/>
            <person name="Alamgir A."/>
            <person name="Owens N."/>
            <person name="Weber N.D."/>
            <person name="Virtaneva K."/>
            <person name="Barbian K."/>
            <person name="Babar A."/>
            <person name="Rosenke K."/>
        </authorList>
    </citation>
    <scope>NUCLEOTIDE SEQUENCE</scope>
    <source>
        <strain evidence="2">86-2</strain>
    </source>
</reference>
<sequence length="83" mass="9307">MNNLNIEVNLVVQIIKVMIMDALKYFFITIGVISILLFLTLLIIGVKVVSAIFLYIVGTIAVISLIGFIIFYLGKWSGRKQSK</sequence>
<evidence type="ECO:0000256" key="1">
    <source>
        <dbReference type="SAM" id="Phobius"/>
    </source>
</evidence>
<feature type="transmembrane region" description="Helical" evidence="1">
    <location>
        <begin position="25"/>
        <end position="46"/>
    </location>
</feature>
<dbReference type="AlphaFoldDB" id="A0A212J5N5"/>
<protein>
    <submittedName>
        <fullName evidence="2">Uncharacterized protein</fullName>
    </submittedName>
</protein>
<proteinExistence type="predicted"/>
<dbReference type="EMBL" id="FLUL01000001">
    <property type="protein sequence ID" value="SBV94753.1"/>
    <property type="molecule type" value="Genomic_DNA"/>
</dbReference>
<gene>
    <name evidence="2" type="ORF">KL86DYS2_10785</name>
</gene>
<keyword evidence="1" id="KW-0812">Transmembrane</keyword>
<keyword evidence="1" id="KW-1133">Transmembrane helix</keyword>